<evidence type="ECO:0000256" key="5">
    <source>
        <dbReference type="SAM" id="MobiDB-lite"/>
    </source>
</evidence>
<feature type="domain" description="Type II/III secretion system secretin-like" evidence="6">
    <location>
        <begin position="509"/>
        <end position="669"/>
    </location>
</feature>
<comment type="caution">
    <text evidence="7">The sequence shown here is derived from an EMBL/GenBank/DDBJ whole genome shotgun (WGS) entry which is preliminary data.</text>
</comment>
<accession>A0A418YDU9</accession>
<dbReference type="PRINTS" id="PR00811">
    <property type="entry name" value="BCTERIALGSPD"/>
</dbReference>
<dbReference type="InterPro" id="IPR004846">
    <property type="entry name" value="T2SS/T3SS_dom"/>
</dbReference>
<evidence type="ECO:0000256" key="2">
    <source>
        <dbReference type="ARBA" id="ARBA00022729"/>
    </source>
</evidence>
<dbReference type="PROSITE" id="PS51257">
    <property type="entry name" value="PROKAR_LIPOPROTEIN"/>
    <property type="match status" value="1"/>
</dbReference>
<dbReference type="Pfam" id="PF00263">
    <property type="entry name" value="Secretin"/>
    <property type="match status" value="1"/>
</dbReference>
<dbReference type="GO" id="GO:0015627">
    <property type="term" value="C:type II protein secretion system complex"/>
    <property type="evidence" value="ECO:0007669"/>
    <property type="project" value="TreeGrafter"/>
</dbReference>
<evidence type="ECO:0000256" key="4">
    <source>
        <dbReference type="RuleBase" id="RU004003"/>
    </source>
</evidence>
<evidence type="ECO:0000313" key="8">
    <source>
        <dbReference type="Proteomes" id="UP000283255"/>
    </source>
</evidence>
<protein>
    <submittedName>
        <fullName evidence="7">Secretin</fullName>
    </submittedName>
</protein>
<gene>
    <name evidence="7" type="ORF">D1Z90_11625</name>
</gene>
<sequence>MMFKNACTVLFPFAFIVGCVSTTTPTITKTQDMDRTISTESIIQESQAELEQPKSTTTKSASVASAPLLRASQQLSNTNSLQLPAENVTLNADKMALPAFVNLALGEVLQLNYGVDPAVTKNKAKVTLRVNEPVSSARLLGLVEEVLQLNGVSLLDNEGFINVVPNNKANNRAPEFVNDTIAPKLKYGKVVEIVPVYYLPLTEASQVASRLLKPSGGTVLMQLNLNSLVVIAKKSEIDRLQDMLHRLDVPAAAGTFLASIRPAYVPVEELIPDLTQALKAAGVPITLNAGTRGVVIYPLSNNTFILSSTTEAWMNYAKAWVRQLDKPMPTQSGSDGIYTYFMKNTSAKDVYGVISKVFGQGGSSAKGDSQKKAENRSDTNTGRDSTLNISSINADYKAPERPSRDSAAIVSDDYRIVVDDIRNSLIFVGKYQDYKRVIDLLEVVDRRPRQVLLEALILSVDLSEGFNFNSNFKVSDSIADGDKVLNVGGGSLSFAGSFNNVEASLTANMSNGNTKILSSPRLIAMDQETASINVGDQVSVKTGEIGDGGDNGNITSSYKYVDTGVKLEITPSINESGVVELDINQEVSNAAAASGDDNPKIQRNAIQTKVAVESGQTIFMGGLIRTDSIESVKKVPLLGDIPGLGLLFQEVSDTLQQTEMVMMITPHILYNREDADFYTNQFKTVSGWEPVVESK</sequence>
<feature type="compositionally biased region" description="Polar residues" evidence="5">
    <location>
        <begin position="378"/>
        <end position="387"/>
    </location>
</feature>
<feature type="region of interest" description="Disordered" evidence="5">
    <location>
        <begin position="361"/>
        <end position="387"/>
    </location>
</feature>
<evidence type="ECO:0000313" key="7">
    <source>
        <dbReference type="EMBL" id="RJG42733.1"/>
    </source>
</evidence>
<name>A0A418YDU9_9GAMM</name>
<proteinExistence type="inferred from homology"/>
<dbReference type="InterPro" id="IPR050810">
    <property type="entry name" value="Bact_Secretion_Sys_Channel"/>
</dbReference>
<dbReference type="PANTHER" id="PTHR30332">
    <property type="entry name" value="PROBABLE GENERAL SECRETION PATHWAY PROTEIN D"/>
    <property type="match status" value="1"/>
</dbReference>
<keyword evidence="8" id="KW-1185">Reference proteome</keyword>
<reference evidence="7 8" key="1">
    <citation type="submission" date="2018-09" db="EMBL/GenBank/DDBJ databases">
        <authorList>
            <person name="Wang F."/>
        </authorList>
    </citation>
    <scope>NUCLEOTIDE SEQUENCE [LARGE SCALE GENOMIC DNA]</scope>
    <source>
        <strain evidence="7 8">PLHSC7-2</strain>
    </source>
</reference>
<comment type="similarity">
    <text evidence="4">Belongs to the bacterial secretin family.</text>
</comment>
<feature type="compositionally biased region" description="Basic and acidic residues" evidence="5">
    <location>
        <begin position="368"/>
        <end position="377"/>
    </location>
</feature>
<comment type="subcellular location">
    <subcellularLocation>
        <location evidence="1">Membrane</location>
    </subcellularLocation>
</comment>
<dbReference type="Gene3D" id="3.30.1370.120">
    <property type="match status" value="2"/>
</dbReference>
<dbReference type="AlphaFoldDB" id="A0A418YDU9"/>
<dbReference type="GO" id="GO:0016020">
    <property type="term" value="C:membrane"/>
    <property type="evidence" value="ECO:0007669"/>
    <property type="project" value="UniProtKB-SubCell"/>
</dbReference>
<keyword evidence="3" id="KW-0472">Membrane</keyword>
<dbReference type="InterPro" id="IPR001775">
    <property type="entry name" value="GspD/PilQ"/>
</dbReference>
<dbReference type="Proteomes" id="UP000283255">
    <property type="component" value="Unassembled WGS sequence"/>
</dbReference>
<keyword evidence="2" id="KW-0732">Signal</keyword>
<dbReference type="InterPro" id="IPR038591">
    <property type="entry name" value="NolW-like_sf"/>
</dbReference>
<dbReference type="Gene3D" id="3.55.50.30">
    <property type="match status" value="1"/>
</dbReference>
<evidence type="ECO:0000259" key="6">
    <source>
        <dbReference type="Pfam" id="PF00263"/>
    </source>
</evidence>
<evidence type="ECO:0000256" key="1">
    <source>
        <dbReference type="ARBA" id="ARBA00004370"/>
    </source>
</evidence>
<evidence type="ECO:0000256" key="3">
    <source>
        <dbReference type="ARBA" id="ARBA00023136"/>
    </source>
</evidence>
<dbReference type="GO" id="GO:0009306">
    <property type="term" value="P:protein secretion"/>
    <property type="evidence" value="ECO:0007669"/>
    <property type="project" value="InterPro"/>
</dbReference>
<organism evidence="7 8">
    <name type="scientific">Motilimonas pumila</name>
    <dbReference type="NCBI Taxonomy" id="2303987"/>
    <lineage>
        <taxon>Bacteria</taxon>
        <taxon>Pseudomonadati</taxon>
        <taxon>Pseudomonadota</taxon>
        <taxon>Gammaproteobacteria</taxon>
        <taxon>Alteromonadales</taxon>
        <taxon>Alteromonadales genera incertae sedis</taxon>
        <taxon>Motilimonas</taxon>
    </lineage>
</organism>
<reference evidence="7 8" key="2">
    <citation type="submission" date="2019-01" db="EMBL/GenBank/DDBJ databases">
        <title>Motilimonas pumilus sp. nov., isolated from the gut of sea cucumber (Apostichopus japonicus).</title>
        <authorList>
            <person name="Wang F.-Q."/>
            <person name="Ren L.-H."/>
            <person name="Lin Y.-W."/>
            <person name="Sun G.-H."/>
            <person name="Du Z.-J."/>
            <person name="Zhao J.-X."/>
            <person name="Liu X.-J."/>
            <person name="Liu L.-J."/>
        </authorList>
    </citation>
    <scope>NUCLEOTIDE SEQUENCE [LARGE SCALE GENOMIC DNA]</scope>
    <source>
        <strain evidence="7 8">PLHSC7-2</strain>
    </source>
</reference>
<dbReference type="PANTHER" id="PTHR30332:SF24">
    <property type="entry name" value="SECRETIN GSPD-RELATED"/>
    <property type="match status" value="1"/>
</dbReference>
<dbReference type="EMBL" id="QZCH01000014">
    <property type="protein sequence ID" value="RJG42733.1"/>
    <property type="molecule type" value="Genomic_DNA"/>
</dbReference>